<name>W8WUG1_CASD6</name>
<sequence length="511" mass="53365">MILTLWMRRALLGLCATALAGCAGTRTVGQQDAPALLAGSDYRAYAALYLDDRGQPKYDPESLLDSLEAGKAFNDAGMWALSRDAFDAAARKLNWKEDTVDTPEEVANLLGTTLTSDAFGAYQGKIHQGALIDYYQAINHLMLGNEANARVDFNRLQVRQDNSVTQLKAFVSTVNKSVKEGLADEKSEGAKQSLGEVGPKIADGVKDLPGGLAQSKIRMAVGDAMGAVFRATSSVESDKRPNLSRDMLKRAGAASATRGGDAVIAYLGREIRRGNGRLRNKAIILYEDGVGPSLKEFRIDLPLFIVTGKVTYAGIALPQFQPGQAAFGGLKVGAGKTQQETAVLTDVNELAALEFDAAYKGVVAKAVISTVIKTAAQAVINHQIDQQKPDPLVGALLKLGTGAAQYALTKADVRAWANLPNTIQMVVVDRPESGTLALAGSLGQPIAEVPLQEDANTLVLVKASGTSGKPAVYVQALPAEAPVAALGGAASGPPGESAASDAPPAASTKAG</sequence>
<dbReference type="Proteomes" id="UP000019805">
    <property type="component" value="Chromosome"/>
</dbReference>
<proteinExistence type="predicted"/>
<keyword evidence="2" id="KW-0732">Signal</keyword>
<keyword evidence="4" id="KW-1185">Reference proteome</keyword>
<dbReference type="EMBL" id="HG916765">
    <property type="protein sequence ID" value="CDM23174.1"/>
    <property type="molecule type" value="Genomic_DNA"/>
</dbReference>
<reference evidence="3 4" key="1">
    <citation type="journal article" date="2014" name="BMC Microbiol.">
        <title>The oxygen-independent metabolism of cyclic monoterpenes in Castellaniella defragrans 65Phen.</title>
        <authorList>
            <person name="Petasch J."/>
            <person name="Disch E.M."/>
            <person name="Markert S."/>
            <person name="Becher D."/>
            <person name="Schweder T."/>
            <person name="Huttel B."/>
            <person name="Reinhardt R."/>
            <person name="Harder J."/>
        </authorList>
    </citation>
    <scope>NUCLEOTIDE SEQUENCE [LARGE SCALE GENOMIC DNA]</scope>
    <source>
        <strain evidence="3">65Phen</strain>
    </source>
</reference>
<feature type="signal peptide" evidence="2">
    <location>
        <begin position="1"/>
        <end position="20"/>
    </location>
</feature>
<organism evidence="3 4">
    <name type="scientific">Castellaniella defragrans (strain DSM 12143 / CCUG 39792 / 65Phen)</name>
    <name type="common">Alcaligenes defragrans</name>
    <dbReference type="NCBI Taxonomy" id="1437824"/>
    <lineage>
        <taxon>Bacteria</taxon>
        <taxon>Pseudomonadati</taxon>
        <taxon>Pseudomonadota</taxon>
        <taxon>Betaproteobacteria</taxon>
        <taxon>Burkholderiales</taxon>
        <taxon>Alcaligenaceae</taxon>
        <taxon>Castellaniella</taxon>
    </lineage>
</organism>
<evidence type="ECO:0008006" key="5">
    <source>
        <dbReference type="Google" id="ProtNLM"/>
    </source>
</evidence>
<dbReference type="OrthoDB" id="9769023at2"/>
<feature type="chain" id="PRO_5004914414" description="Lipoprotein" evidence="2">
    <location>
        <begin position="21"/>
        <end position="511"/>
    </location>
</feature>
<feature type="region of interest" description="Disordered" evidence="1">
    <location>
        <begin position="485"/>
        <end position="511"/>
    </location>
</feature>
<evidence type="ECO:0000256" key="1">
    <source>
        <dbReference type="SAM" id="MobiDB-lite"/>
    </source>
</evidence>
<accession>W8WUG1</accession>
<dbReference type="eggNOG" id="COG3014">
    <property type="taxonomic scope" value="Bacteria"/>
</dbReference>
<protein>
    <recommendedName>
        <fullName evidence="5">Lipoprotein</fullName>
    </recommendedName>
</protein>
<dbReference type="STRING" id="1437824.BN940_03496"/>
<gene>
    <name evidence="3" type="ORF">BN940_03496</name>
</gene>
<evidence type="ECO:0000256" key="2">
    <source>
        <dbReference type="SAM" id="SignalP"/>
    </source>
</evidence>
<dbReference type="RefSeq" id="WP_148304871.1">
    <property type="nucleotide sequence ID" value="NZ_HG916765.1"/>
</dbReference>
<dbReference type="KEGG" id="cdn:BN940_03496"/>
<dbReference type="HOGENOM" id="CLU_035715_2_1_4"/>
<dbReference type="AlphaFoldDB" id="W8WUG1"/>
<evidence type="ECO:0000313" key="4">
    <source>
        <dbReference type="Proteomes" id="UP000019805"/>
    </source>
</evidence>
<evidence type="ECO:0000313" key="3">
    <source>
        <dbReference type="EMBL" id="CDM23174.1"/>
    </source>
</evidence>